<keyword evidence="3" id="KW-1185">Reference proteome</keyword>
<name>A0AAD5I8N8_ACENE</name>
<protein>
    <submittedName>
        <fullName evidence="2">Uncharacterized protein</fullName>
    </submittedName>
</protein>
<proteinExistence type="predicted"/>
<gene>
    <name evidence="2" type="ORF">LWI28_027569</name>
</gene>
<reference evidence="2" key="2">
    <citation type="submission" date="2023-02" db="EMBL/GenBank/DDBJ databases">
        <authorList>
            <person name="Swenson N.G."/>
            <person name="Wegrzyn J.L."/>
            <person name="Mcevoy S.L."/>
        </authorList>
    </citation>
    <scope>NUCLEOTIDE SEQUENCE</scope>
    <source>
        <strain evidence="2">91603</strain>
        <tissue evidence="2">Leaf</tissue>
    </source>
</reference>
<dbReference type="EMBL" id="JAJSOW010000108">
    <property type="protein sequence ID" value="KAI9154529.1"/>
    <property type="molecule type" value="Genomic_DNA"/>
</dbReference>
<keyword evidence="1" id="KW-0472">Membrane</keyword>
<keyword evidence="1" id="KW-1133">Transmembrane helix</keyword>
<organism evidence="2 3">
    <name type="scientific">Acer negundo</name>
    <name type="common">Box elder</name>
    <dbReference type="NCBI Taxonomy" id="4023"/>
    <lineage>
        <taxon>Eukaryota</taxon>
        <taxon>Viridiplantae</taxon>
        <taxon>Streptophyta</taxon>
        <taxon>Embryophyta</taxon>
        <taxon>Tracheophyta</taxon>
        <taxon>Spermatophyta</taxon>
        <taxon>Magnoliopsida</taxon>
        <taxon>eudicotyledons</taxon>
        <taxon>Gunneridae</taxon>
        <taxon>Pentapetalae</taxon>
        <taxon>rosids</taxon>
        <taxon>malvids</taxon>
        <taxon>Sapindales</taxon>
        <taxon>Sapindaceae</taxon>
        <taxon>Hippocastanoideae</taxon>
        <taxon>Acereae</taxon>
        <taxon>Acer</taxon>
    </lineage>
</organism>
<sequence length="70" mass="8168">MWLPSNFSDFFMCTHHIWPPTVVAFAFIQIPCDFLFITLPVGTIMEAITLKQLLIREALHRSRIQFTAED</sequence>
<feature type="transmembrane region" description="Helical" evidence="1">
    <location>
        <begin position="20"/>
        <end position="41"/>
    </location>
</feature>
<evidence type="ECO:0000313" key="3">
    <source>
        <dbReference type="Proteomes" id="UP001064489"/>
    </source>
</evidence>
<comment type="caution">
    <text evidence="2">The sequence shown here is derived from an EMBL/GenBank/DDBJ whole genome shotgun (WGS) entry which is preliminary data.</text>
</comment>
<accession>A0AAD5I8N8</accession>
<dbReference type="Proteomes" id="UP001064489">
    <property type="component" value="Chromosome 11"/>
</dbReference>
<dbReference type="AlphaFoldDB" id="A0AAD5I8N8"/>
<evidence type="ECO:0000313" key="2">
    <source>
        <dbReference type="EMBL" id="KAI9154529.1"/>
    </source>
</evidence>
<evidence type="ECO:0000256" key="1">
    <source>
        <dbReference type="SAM" id="Phobius"/>
    </source>
</evidence>
<reference evidence="2" key="1">
    <citation type="journal article" date="2022" name="Plant J.">
        <title>Strategies of tolerance reflected in two North American maple genomes.</title>
        <authorList>
            <person name="McEvoy S.L."/>
            <person name="Sezen U.U."/>
            <person name="Trouern-Trend A."/>
            <person name="McMahon S.M."/>
            <person name="Schaberg P.G."/>
            <person name="Yang J."/>
            <person name="Wegrzyn J.L."/>
            <person name="Swenson N.G."/>
        </authorList>
    </citation>
    <scope>NUCLEOTIDE SEQUENCE</scope>
    <source>
        <strain evidence="2">91603</strain>
    </source>
</reference>
<keyword evidence="1" id="KW-0812">Transmembrane</keyword>